<dbReference type="KEGG" id="doe:DENOEST_2742"/>
<accession>A0A6S6Y3E1</accession>
<proteinExistence type="predicted"/>
<gene>
    <name evidence="1" type="ORF">DENOEST_2742</name>
</gene>
<name>A0A6S6Y3E1_9PROT</name>
<keyword evidence="2" id="KW-1185">Reference proteome</keyword>
<evidence type="ECO:0000313" key="2">
    <source>
        <dbReference type="Proteomes" id="UP000515733"/>
    </source>
</evidence>
<protein>
    <submittedName>
        <fullName evidence="1">Uncharacterized protein</fullName>
    </submittedName>
</protein>
<evidence type="ECO:0000313" key="1">
    <source>
        <dbReference type="EMBL" id="CAB1369907.1"/>
    </source>
</evidence>
<dbReference type="EMBL" id="LR778301">
    <property type="protein sequence ID" value="CAB1369907.1"/>
    <property type="molecule type" value="Genomic_DNA"/>
</dbReference>
<organism evidence="1 2">
    <name type="scientific">Denitratisoma oestradiolicum</name>
    <dbReference type="NCBI Taxonomy" id="311182"/>
    <lineage>
        <taxon>Bacteria</taxon>
        <taxon>Pseudomonadati</taxon>
        <taxon>Pseudomonadota</taxon>
        <taxon>Betaproteobacteria</taxon>
        <taxon>Nitrosomonadales</taxon>
        <taxon>Sterolibacteriaceae</taxon>
        <taxon>Denitratisoma</taxon>
    </lineage>
</organism>
<reference evidence="1 2" key="1">
    <citation type="submission" date="2020-03" db="EMBL/GenBank/DDBJ databases">
        <authorList>
            <consortium name="Genoscope - CEA"/>
            <person name="William W."/>
        </authorList>
    </citation>
    <scope>NUCLEOTIDE SEQUENCE [LARGE SCALE GENOMIC DNA]</scope>
    <source>
        <strain evidence="2">DSM 16959</strain>
    </source>
</reference>
<dbReference type="Proteomes" id="UP000515733">
    <property type="component" value="Chromosome"/>
</dbReference>
<dbReference type="AlphaFoldDB" id="A0A6S6Y3E1"/>
<sequence length="34" mass="3920">MTQNGHTLYVDAKTNKANHLAVIGFVRFFIWLRG</sequence>